<keyword evidence="2" id="KW-0238">DNA-binding</keyword>
<dbReference type="PRINTS" id="PR00056">
    <property type="entry name" value="HSFDOMAIN"/>
</dbReference>
<accession>A0AAD5Q2Y1</accession>
<proteinExistence type="inferred from homology"/>
<protein>
    <recommendedName>
        <fullName evidence="6">HSF-type DNA-binding domain-containing protein</fullName>
    </recommendedName>
</protein>
<dbReference type="InterPro" id="IPR036390">
    <property type="entry name" value="WH_DNA-bd_sf"/>
</dbReference>
<dbReference type="Pfam" id="PF00447">
    <property type="entry name" value="HSF_DNA-bind"/>
    <property type="match status" value="1"/>
</dbReference>
<dbReference type="GO" id="GO:0043565">
    <property type="term" value="F:sequence-specific DNA binding"/>
    <property type="evidence" value="ECO:0007669"/>
    <property type="project" value="InterPro"/>
</dbReference>
<evidence type="ECO:0000313" key="8">
    <source>
        <dbReference type="Proteomes" id="UP001209570"/>
    </source>
</evidence>
<dbReference type="InterPro" id="IPR036388">
    <property type="entry name" value="WH-like_DNA-bd_sf"/>
</dbReference>
<evidence type="ECO:0000256" key="4">
    <source>
        <dbReference type="RuleBase" id="RU004020"/>
    </source>
</evidence>
<reference evidence="7" key="1">
    <citation type="submission" date="2021-12" db="EMBL/GenBank/DDBJ databases">
        <title>Prjna785345.</title>
        <authorList>
            <person name="Rujirawat T."/>
            <person name="Krajaejun T."/>
        </authorList>
    </citation>
    <scope>NUCLEOTIDE SEQUENCE</scope>
    <source>
        <strain evidence="7">Pi057C3</strain>
    </source>
</reference>
<dbReference type="Gene3D" id="1.10.10.10">
    <property type="entry name" value="Winged helix-like DNA-binding domain superfamily/Winged helix DNA-binding domain"/>
    <property type="match status" value="1"/>
</dbReference>
<comment type="similarity">
    <text evidence="4">Belongs to the HSF family.</text>
</comment>
<sequence length="236" mass="26463">MVASPSPRPATATATAATTAAPRVKEIAPFLKSLRCMLDHESDAIIRWTPDGRAFEIHDLERMTESILPKYFKHAKYTSFQRQLNYFNFRKWTKSKAVVCTFSNPCFVRDAPDLEWHIARKKPSAGGKRAPLVTEPPRQQQMHELHHGKRKEAPPLSPLSGDDSALLLPTDSFVISALFACESDCGIEPVPFTASHHRAAGSGESLDWVDTLYPTLDLFPHECELPFQPLPMSLRL</sequence>
<evidence type="ECO:0000259" key="6">
    <source>
        <dbReference type="SMART" id="SM00415"/>
    </source>
</evidence>
<dbReference type="FunFam" id="1.10.10.10:FF:000286">
    <property type="entry name" value="Heat shock transcription factor"/>
    <property type="match status" value="1"/>
</dbReference>
<evidence type="ECO:0000256" key="3">
    <source>
        <dbReference type="ARBA" id="ARBA00023242"/>
    </source>
</evidence>
<comment type="subcellular location">
    <subcellularLocation>
        <location evidence="1">Nucleus</location>
    </subcellularLocation>
</comment>
<gene>
    <name evidence="7" type="ORF">P43SY_004934</name>
</gene>
<dbReference type="SMART" id="SM00415">
    <property type="entry name" value="HSF"/>
    <property type="match status" value="1"/>
</dbReference>
<evidence type="ECO:0000256" key="2">
    <source>
        <dbReference type="ARBA" id="ARBA00023125"/>
    </source>
</evidence>
<keyword evidence="8" id="KW-1185">Reference proteome</keyword>
<dbReference type="GO" id="GO:0003700">
    <property type="term" value="F:DNA-binding transcription factor activity"/>
    <property type="evidence" value="ECO:0007669"/>
    <property type="project" value="InterPro"/>
</dbReference>
<dbReference type="EMBL" id="JAKCXM010000493">
    <property type="protein sequence ID" value="KAJ0393434.1"/>
    <property type="molecule type" value="Genomic_DNA"/>
</dbReference>
<evidence type="ECO:0000256" key="5">
    <source>
        <dbReference type="SAM" id="MobiDB-lite"/>
    </source>
</evidence>
<comment type="caution">
    <text evidence="7">The sequence shown here is derived from an EMBL/GenBank/DDBJ whole genome shotgun (WGS) entry which is preliminary data.</text>
</comment>
<dbReference type="SUPFAM" id="SSF46785">
    <property type="entry name" value="Winged helix' DNA-binding domain"/>
    <property type="match status" value="1"/>
</dbReference>
<name>A0AAD5Q2Y1_PYTIN</name>
<dbReference type="GO" id="GO:0005634">
    <property type="term" value="C:nucleus"/>
    <property type="evidence" value="ECO:0007669"/>
    <property type="project" value="UniProtKB-SubCell"/>
</dbReference>
<evidence type="ECO:0000313" key="7">
    <source>
        <dbReference type="EMBL" id="KAJ0393434.1"/>
    </source>
</evidence>
<dbReference type="PANTHER" id="PTHR10015">
    <property type="entry name" value="HEAT SHOCK TRANSCRIPTION FACTOR"/>
    <property type="match status" value="1"/>
</dbReference>
<evidence type="ECO:0000256" key="1">
    <source>
        <dbReference type="ARBA" id="ARBA00004123"/>
    </source>
</evidence>
<keyword evidence="3" id="KW-0539">Nucleus</keyword>
<dbReference type="InterPro" id="IPR000232">
    <property type="entry name" value="HSF_DNA-bd"/>
</dbReference>
<organism evidence="7 8">
    <name type="scientific">Pythium insidiosum</name>
    <name type="common">Pythiosis disease agent</name>
    <dbReference type="NCBI Taxonomy" id="114742"/>
    <lineage>
        <taxon>Eukaryota</taxon>
        <taxon>Sar</taxon>
        <taxon>Stramenopiles</taxon>
        <taxon>Oomycota</taxon>
        <taxon>Peronosporomycetes</taxon>
        <taxon>Pythiales</taxon>
        <taxon>Pythiaceae</taxon>
        <taxon>Pythium</taxon>
    </lineage>
</organism>
<dbReference type="Proteomes" id="UP001209570">
    <property type="component" value="Unassembled WGS sequence"/>
</dbReference>
<dbReference type="PANTHER" id="PTHR10015:SF427">
    <property type="entry name" value="HEAT SHOCK FACTOR PROTEIN"/>
    <property type="match status" value="1"/>
</dbReference>
<feature type="domain" description="HSF-type DNA-binding" evidence="6">
    <location>
        <begin position="26"/>
        <end position="121"/>
    </location>
</feature>
<feature type="region of interest" description="Disordered" evidence="5">
    <location>
        <begin position="122"/>
        <end position="156"/>
    </location>
</feature>
<dbReference type="AlphaFoldDB" id="A0AAD5Q2Y1"/>